<evidence type="ECO:0000313" key="2">
    <source>
        <dbReference type="EMBL" id="GAG77576.1"/>
    </source>
</evidence>
<sequence length="127" mass="14189">APIILGIELQMHHKLLIIVPIAILVWLTVTFITKPEKESTLKEFYRRVQPGGWWGKIAKDIPRTKGNVLKGFLPNWIAGIAFIYGATFAIGNLIFGNLGSGLLLTVFSILGFAWIWKKTIVKLDSSQ</sequence>
<feature type="transmembrane region" description="Helical" evidence="1">
    <location>
        <begin position="97"/>
        <end position="116"/>
    </location>
</feature>
<accession>X1BZL4</accession>
<comment type="caution">
    <text evidence="2">The sequence shown here is derived from an EMBL/GenBank/DDBJ whole genome shotgun (WGS) entry which is preliminary data.</text>
</comment>
<feature type="non-terminal residue" evidence="2">
    <location>
        <position position="1"/>
    </location>
</feature>
<feature type="transmembrane region" description="Helical" evidence="1">
    <location>
        <begin position="72"/>
        <end position="91"/>
    </location>
</feature>
<keyword evidence="1" id="KW-0812">Transmembrane</keyword>
<evidence type="ECO:0000256" key="1">
    <source>
        <dbReference type="SAM" id="Phobius"/>
    </source>
</evidence>
<organism evidence="2">
    <name type="scientific">marine sediment metagenome</name>
    <dbReference type="NCBI Taxonomy" id="412755"/>
    <lineage>
        <taxon>unclassified sequences</taxon>
        <taxon>metagenomes</taxon>
        <taxon>ecological metagenomes</taxon>
    </lineage>
</organism>
<proteinExistence type="predicted"/>
<dbReference type="AlphaFoldDB" id="X1BZL4"/>
<keyword evidence="1" id="KW-0472">Membrane</keyword>
<reference evidence="2" key="1">
    <citation type="journal article" date="2014" name="Front. Microbiol.">
        <title>High frequency of phylogenetically diverse reductive dehalogenase-homologous genes in deep subseafloor sedimentary metagenomes.</title>
        <authorList>
            <person name="Kawai M."/>
            <person name="Futagami T."/>
            <person name="Toyoda A."/>
            <person name="Takaki Y."/>
            <person name="Nishi S."/>
            <person name="Hori S."/>
            <person name="Arai W."/>
            <person name="Tsubouchi T."/>
            <person name="Morono Y."/>
            <person name="Uchiyama I."/>
            <person name="Ito T."/>
            <person name="Fujiyama A."/>
            <person name="Inagaki F."/>
            <person name="Takami H."/>
        </authorList>
    </citation>
    <scope>NUCLEOTIDE SEQUENCE</scope>
    <source>
        <strain evidence="2">Expedition CK06-06</strain>
    </source>
</reference>
<gene>
    <name evidence="2" type="ORF">S01H4_23388</name>
</gene>
<feature type="transmembrane region" description="Helical" evidence="1">
    <location>
        <begin position="15"/>
        <end position="33"/>
    </location>
</feature>
<dbReference type="EMBL" id="BART01010842">
    <property type="protein sequence ID" value="GAG77576.1"/>
    <property type="molecule type" value="Genomic_DNA"/>
</dbReference>
<keyword evidence="1" id="KW-1133">Transmembrane helix</keyword>
<name>X1BZL4_9ZZZZ</name>
<protein>
    <submittedName>
        <fullName evidence="2">Uncharacterized protein</fullName>
    </submittedName>
</protein>